<evidence type="ECO:0000313" key="2">
    <source>
        <dbReference type="EMBL" id="PWY75517.1"/>
    </source>
</evidence>
<dbReference type="VEuPathDB" id="FungiDB:BO70DRAFT_381195"/>
<gene>
    <name evidence="2" type="ORF">BO70DRAFT_381195</name>
</gene>
<dbReference type="GO" id="GO:0004066">
    <property type="term" value="F:asparagine synthase (glutamine-hydrolyzing) activity"/>
    <property type="evidence" value="ECO:0007669"/>
    <property type="project" value="InterPro"/>
</dbReference>
<keyword evidence="3" id="KW-1185">Reference proteome</keyword>
<dbReference type="Gene3D" id="3.40.50.620">
    <property type="entry name" value="HUPs"/>
    <property type="match status" value="1"/>
</dbReference>
<feature type="domain" description="Asparagine synthetase" evidence="1">
    <location>
        <begin position="123"/>
        <end position="204"/>
    </location>
</feature>
<organism evidence="2 3">
    <name type="scientific">Aspergillus heteromorphus CBS 117.55</name>
    <dbReference type="NCBI Taxonomy" id="1448321"/>
    <lineage>
        <taxon>Eukaryota</taxon>
        <taxon>Fungi</taxon>
        <taxon>Dikarya</taxon>
        <taxon>Ascomycota</taxon>
        <taxon>Pezizomycotina</taxon>
        <taxon>Eurotiomycetes</taxon>
        <taxon>Eurotiomycetidae</taxon>
        <taxon>Eurotiales</taxon>
        <taxon>Aspergillaceae</taxon>
        <taxon>Aspergillus</taxon>
        <taxon>Aspergillus subgen. Circumdati</taxon>
    </lineage>
</organism>
<dbReference type="SUPFAM" id="SSF52402">
    <property type="entry name" value="Adenine nucleotide alpha hydrolases-like"/>
    <property type="match status" value="1"/>
</dbReference>
<reference evidence="2 3" key="1">
    <citation type="submission" date="2016-12" db="EMBL/GenBank/DDBJ databases">
        <title>The genomes of Aspergillus section Nigri reveals drivers in fungal speciation.</title>
        <authorList>
            <consortium name="DOE Joint Genome Institute"/>
            <person name="Vesth T.C."/>
            <person name="Nybo J."/>
            <person name="Theobald S."/>
            <person name="Brandl J."/>
            <person name="Frisvad J.C."/>
            <person name="Nielsen K.F."/>
            <person name="Lyhne E.K."/>
            <person name="Kogle M.E."/>
            <person name="Kuo A."/>
            <person name="Riley R."/>
            <person name="Clum A."/>
            <person name="Nolan M."/>
            <person name="Lipzen A."/>
            <person name="Salamov A."/>
            <person name="Henrissat B."/>
            <person name="Wiebenga A."/>
            <person name="De Vries R.P."/>
            <person name="Grigoriev I.V."/>
            <person name="Mortensen U.H."/>
            <person name="Andersen M.R."/>
            <person name="Baker S.E."/>
        </authorList>
    </citation>
    <scope>NUCLEOTIDE SEQUENCE [LARGE SCALE GENOMIC DNA]</scope>
    <source>
        <strain evidence="2 3">CBS 117.55</strain>
    </source>
</reference>
<dbReference type="Pfam" id="PF00733">
    <property type="entry name" value="Asn_synthase"/>
    <property type="match status" value="1"/>
</dbReference>
<dbReference type="InterPro" id="IPR001962">
    <property type="entry name" value="Asn_synthase"/>
</dbReference>
<dbReference type="RefSeq" id="XP_025397483.1">
    <property type="nucleotide sequence ID" value="XM_025545453.1"/>
</dbReference>
<evidence type="ECO:0000259" key="1">
    <source>
        <dbReference type="Pfam" id="PF00733"/>
    </source>
</evidence>
<dbReference type="GO" id="GO:0006529">
    <property type="term" value="P:asparagine biosynthetic process"/>
    <property type="evidence" value="ECO:0007669"/>
    <property type="project" value="InterPro"/>
</dbReference>
<dbReference type="AlphaFoldDB" id="A0A317VR72"/>
<dbReference type="OrthoDB" id="409189at2759"/>
<comment type="caution">
    <text evidence="2">The sequence shown here is derived from an EMBL/GenBank/DDBJ whole genome shotgun (WGS) entry which is preliminary data.</text>
</comment>
<dbReference type="Proteomes" id="UP000247233">
    <property type="component" value="Unassembled WGS sequence"/>
</dbReference>
<dbReference type="InterPro" id="IPR014729">
    <property type="entry name" value="Rossmann-like_a/b/a_fold"/>
</dbReference>
<name>A0A317VR72_9EURO</name>
<protein>
    <recommendedName>
        <fullName evidence="1">Asparagine synthetase domain-containing protein</fullName>
    </recommendedName>
</protein>
<accession>A0A317VR72</accession>
<evidence type="ECO:0000313" key="3">
    <source>
        <dbReference type="Proteomes" id="UP000247233"/>
    </source>
</evidence>
<sequence>MNLCLKCSVVEITVVIRCQRSEFRAQVGTAVLTDFSNPSRGKSRRAFRRIHPLSEADLSWPAGLIPESKRPEAWKKESTKCDILQLGELPKNIHESTHRMLNGTRIGPCLSTHNPFPFARWTDSYAASDAQTILAESCDGRTHHNMVEKWHPLHTSQYIWIKSIFHNNLLRYPGDDIEVVNHIESRAPFLDHHITEYANSLPPSL</sequence>
<dbReference type="GeneID" id="37067690"/>
<dbReference type="STRING" id="1448321.A0A317VR72"/>
<dbReference type="EMBL" id="MSFL01000021">
    <property type="protein sequence ID" value="PWY75517.1"/>
    <property type="molecule type" value="Genomic_DNA"/>
</dbReference>
<proteinExistence type="predicted"/>